<dbReference type="PANTHER" id="PTHR33753:SF1">
    <property type="entry name" value="ENDO-BETA-1,4-GLUCANASE CELB"/>
    <property type="match status" value="1"/>
</dbReference>
<evidence type="ECO:0000256" key="10">
    <source>
        <dbReference type="SAM" id="SignalP"/>
    </source>
</evidence>
<evidence type="ECO:0000256" key="5">
    <source>
        <dbReference type="ARBA" id="ARBA00023001"/>
    </source>
</evidence>
<keyword evidence="6" id="KW-0325">Glycoprotein</keyword>
<dbReference type="Gene3D" id="2.70.100.10">
    <property type="entry name" value="Glycoside hydrolase, family 7, domain"/>
    <property type="match status" value="1"/>
</dbReference>
<evidence type="ECO:0000256" key="4">
    <source>
        <dbReference type="ARBA" id="ARBA00022801"/>
    </source>
</evidence>
<dbReference type="Proteomes" id="UP001408356">
    <property type="component" value="Unassembled WGS sequence"/>
</dbReference>
<protein>
    <recommendedName>
        <fullName evidence="3">cellulase</fullName>
        <ecNumber evidence="3">3.2.1.4</ecNumber>
    </recommendedName>
</protein>
<organism evidence="11 12">
    <name type="scientific">Seiridium unicorne</name>
    <dbReference type="NCBI Taxonomy" id="138068"/>
    <lineage>
        <taxon>Eukaryota</taxon>
        <taxon>Fungi</taxon>
        <taxon>Dikarya</taxon>
        <taxon>Ascomycota</taxon>
        <taxon>Pezizomycotina</taxon>
        <taxon>Sordariomycetes</taxon>
        <taxon>Xylariomycetidae</taxon>
        <taxon>Amphisphaeriales</taxon>
        <taxon>Sporocadaceae</taxon>
        <taxon>Seiridium</taxon>
    </lineage>
</organism>
<keyword evidence="5" id="KW-0136">Cellulose degradation</keyword>
<dbReference type="GO" id="GO:0016787">
    <property type="term" value="F:hydrolase activity"/>
    <property type="evidence" value="ECO:0007669"/>
    <property type="project" value="UniProtKB-KW"/>
</dbReference>
<evidence type="ECO:0000256" key="3">
    <source>
        <dbReference type="ARBA" id="ARBA00012601"/>
    </source>
</evidence>
<dbReference type="EC" id="3.2.1.4" evidence="3"/>
<dbReference type="SUPFAM" id="SSF49899">
    <property type="entry name" value="Concanavalin A-like lectins/glucanases"/>
    <property type="match status" value="1"/>
</dbReference>
<sequence>MSLHLLHACLVGYLLTVIVNAQSSEQHPSLPTWKCTTSGGCVQQNTSVVLDKDSKYAQGAAGSRTAADYAAMGVSTSGNAVTMYHYVTSGSTLNPASPRIYLLDSNGTYVMMDLLNQELSVDVDYSAVPCGENGAFYLSEMKADGGGTSGGAAAGQGYCDAQCQGYCCSEMDVLEANAKATALTPHPCNGDDCDKSGCGYNPYANGQQNLWATGGTVDTSKPFTVVTQFVGSGTLTQINRIYIQNGKQTSGGTISSCNDGQGGLTGMGEALGRGMVLAMSIWNDAAQQMAWLDSGSNGPCTVAESTPANIQSQYPDTHVVFSNIRWGDIGSTTNG</sequence>
<keyword evidence="7" id="KW-0119">Carbohydrate metabolism</keyword>
<gene>
    <name evidence="11" type="ORF">SUNI508_13272</name>
</gene>
<keyword evidence="4 11" id="KW-0378">Hydrolase</keyword>
<evidence type="ECO:0000256" key="2">
    <source>
        <dbReference type="ARBA" id="ARBA00006044"/>
    </source>
</evidence>
<evidence type="ECO:0000256" key="7">
    <source>
        <dbReference type="ARBA" id="ARBA00023277"/>
    </source>
</evidence>
<reference evidence="11 12" key="1">
    <citation type="journal article" date="2024" name="J. Plant Pathol.">
        <title>Sequence and assembly of the genome of Seiridium unicorne, isolate CBS 538.82, causal agent of cypress canker disease.</title>
        <authorList>
            <person name="Scali E."/>
            <person name="Rocca G.D."/>
            <person name="Danti R."/>
            <person name="Garbelotto M."/>
            <person name="Barberini S."/>
            <person name="Baroncelli R."/>
            <person name="Emiliani G."/>
        </authorList>
    </citation>
    <scope>NUCLEOTIDE SEQUENCE [LARGE SCALE GENOMIC DNA]</scope>
    <source>
        <strain evidence="11 12">BM-138-508</strain>
    </source>
</reference>
<keyword evidence="10" id="KW-0732">Signal</keyword>
<evidence type="ECO:0000256" key="9">
    <source>
        <dbReference type="ARBA" id="ARBA00023326"/>
    </source>
</evidence>
<keyword evidence="8" id="KW-0326">Glycosidase</keyword>
<evidence type="ECO:0000313" key="12">
    <source>
        <dbReference type="Proteomes" id="UP001408356"/>
    </source>
</evidence>
<comment type="similarity">
    <text evidence="2">Belongs to the glycosyl hydrolase 7 (cellulase C) family.</text>
</comment>
<evidence type="ECO:0000313" key="11">
    <source>
        <dbReference type="EMBL" id="KAK9424951.1"/>
    </source>
</evidence>
<evidence type="ECO:0000256" key="1">
    <source>
        <dbReference type="ARBA" id="ARBA00000966"/>
    </source>
</evidence>
<comment type="caution">
    <text evidence="11">The sequence shown here is derived from an EMBL/GenBank/DDBJ whole genome shotgun (WGS) entry which is preliminary data.</text>
</comment>
<dbReference type="PANTHER" id="PTHR33753">
    <property type="entry name" value="1,4-BETA-D-GLUCAN CELLOBIOHYDROLASE B"/>
    <property type="match status" value="1"/>
</dbReference>
<dbReference type="EMBL" id="JARVKF010000026">
    <property type="protein sequence ID" value="KAK9424951.1"/>
    <property type="molecule type" value="Genomic_DNA"/>
</dbReference>
<evidence type="ECO:0000256" key="8">
    <source>
        <dbReference type="ARBA" id="ARBA00023295"/>
    </source>
</evidence>
<name>A0ABR2VDQ3_9PEZI</name>
<keyword evidence="9" id="KW-0624">Polysaccharide degradation</keyword>
<dbReference type="Pfam" id="PF00840">
    <property type="entry name" value="Glyco_hydro_7"/>
    <property type="match status" value="3"/>
</dbReference>
<feature type="chain" id="PRO_5046774407" description="cellulase" evidence="10">
    <location>
        <begin position="22"/>
        <end position="335"/>
    </location>
</feature>
<proteinExistence type="inferred from homology"/>
<comment type="catalytic activity">
    <reaction evidence="1">
        <text>Endohydrolysis of (1-&gt;4)-beta-D-glucosidic linkages in cellulose, lichenin and cereal beta-D-glucans.</text>
        <dbReference type="EC" id="3.2.1.4"/>
    </reaction>
</comment>
<dbReference type="InterPro" id="IPR001722">
    <property type="entry name" value="Glyco_hydro_7"/>
</dbReference>
<evidence type="ECO:0000256" key="6">
    <source>
        <dbReference type="ARBA" id="ARBA00023180"/>
    </source>
</evidence>
<accession>A0ABR2VDQ3</accession>
<feature type="signal peptide" evidence="10">
    <location>
        <begin position="1"/>
        <end position="21"/>
    </location>
</feature>
<keyword evidence="12" id="KW-1185">Reference proteome</keyword>
<dbReference type="InterPro" id="IPR037019">
    <property type="entry name" value="Glyco_hydro_7_sf"/>
</dbReference>
<dbReference type="InterPro" id="IPR013320">
    <property type="entry name" value="ConA-like_dom_sf"/>
</dbReference>